<dbReference type="InterPro" id="IPR002716">
    <property type="entry name" value="PIN_dom"/>
</dbReference>
<evidence type="ECO:0000313" key="2">
    <source>
        <dbReference type="EMBL" id="MCF2499902.1"/>
    </source>
</evidence>
<protein>
    <submittedName>
        <fullName evidence="2">Type II toxin-antitoxin system VapC family toxin</fullName>
    </submittedName>
</protein>
<dbReference type="InterPro" id="IPR041705">
    <property type="entry name" value="PIN_Sll0205"/>
</dbReference>
<proteinExistence type="predicted"/>
<evidence type="ECO:0000259" key="1">
    <source>
        <dbReference type="Pfam" id="PF01850"/>
    </source>
</evidence>
<dbReference type="PANTHER" id="PTHR36173">
    <property type="entry name" value="RIBONUCLEASE VAPC16-RELATED"/>
    <property type="match status" value="1"/>
</dbReference>
<feature type="domain" description="PIN" evidence="1">
    <location>
        <begin position="3"/>
        <end position="118"/>
    </location>
</feature>
<dbReference type="Proteomes" id="UP001139411">
    <property type="component" value="Unassembled WGS sequence"/>
</dbReference>
<sequence>MNIILDTHALIWFFEGDSNLSAKALEAIENTNNKKFVSVASLWEIAIKTSLGKLTLQKPLDTFLSELVQSDIQILPISINQVLLVSQLDFFHKDPFDRIIIAQSITEKFPVVTKDPSFLLYSTDLYW</sequence>
<dbReference type="EMBL" id="JAKFFV010000009">
    <property type="protein sequence ID" value="MCF2499902.1"/>
    <property type="molecule type" value="Genomic_DNA"/>
</dbReference>
<comment type="caution">
    <text evidence="2">The sequence shown here is derived from an EMBL/GenBank/DDBJ whole genome shotgun (WGS) entry which is preliminary data.</text>
</comment>
<dbReference type="PANTHER" id="PTHR36173:SF2">
    <property type="entry name" value="RIBONUCLEASE VAPC16"/>
    <property type="match status" value="1"/>
</dbReference>
<reference evidence="2" key="1">
    <citation type="submission" date="2022-01" db="EMBL/GenBank/DDBJ databases">
        <title>Novel species in genus Dyadobacter.</title>
        <authorList>
            <person name="Ma C."/>
        </authorList>
    </citation>
    <scope>NUCLEOTIDE SEQUENCE</scope>
    <source>
        <strain evidence="2">CY357</strain>
    </source>
</reference>
<dbReference type="CDD" id="cd09872">
    <property type="entry name" value="PIN_Sll0205-like"/>
    <property type="match status" value="1"/>
</dbReference>
<dbReference type="SUPFAM" id="SSF88723">
    <property type="entry name" value="PIN domain-like"/>
    <property type="match status" value="1"/>
</dbReference>
<dbReference type="Gene3D" id="3.40.50.1010">
    <property type="entry name" value="5'-nuclease"/>
    <property type="match status" value="1"/>
</dbReference>
<organism evidence="2 3">
    <name type="scientific">Dyadobacter chenhuakuii</name>
    <dbReference type="NCBI Taxonomy" id="2909339"/>
    <lineage>
        <taxon>Bacteria</taxon>
        <taxon>Pseudomonadati</taxon>
        <taxon>Bacteroidota</taxon>
        <taxon>Cytophagia</taxon>
        <taxon>Cytophagales</taxon>
        <taxon>Spirosomataceae</taxon>
        <taxon>Dyadobacter</taxon>
    </lineage>
</organism>
<dbReference type="AlphaFoldDB" id="A0A9X1QG72"/>
<dbReference type="InterPro" id="IPR029060">
    <property type="entry name" value="PIN-like_dom_sf"/>
</dbReference>
<dbReference type="RefSeq" id="WP_235178491.1">
    <property type="nucleotide sequence ID" value="NZ_JAKFFV010000009.1"/>
</dbReference>
<accession>A0A9X1QG72</accession>
<gene>
    <name evidence="2" type="ORF">L0661_16400</name>
</gene>
<dbReference type="InterPro" id="IPR052919">
    <property type="entry name" value="TA_system_RNase"/>
</dbReference>
<evidence type="ECO:0000313" key="3">
    <source>
        <dbReference type="Proteomes" id="UP001139411"/>
    </source>
</evidence>
<name>A0A9X1QG72_9BACT</name>
<dbReference type="Pfam" id="PF01850">
    <property type="entry name" value="PIN"/>
    <property type="match status" value="1"/>
</dbReference>